<evidence type="ECO:0000256" key="3">
    <source>
        <dbReference type="ARBA" id="ARBA00023163"/>
    </source>
</evidence>
<dbReference type="GO" id="GO:0043565">
    <property type="term" value="F:sequence-specific DNA binding"/>
    <property type="evidence" value="ECO:0007669"/>
    <property type="project" value="InterPro"/>
</dbReference>
<dbReference type="PANTHER" id="PTHR43280:SF2">
    <property type="entry name" value="HTH-TYPE TRANSCRIPTIONAL REGULATOR EXSA"/>
    <property type="match status" value="1"/>
</dbReference>
<feature type="domain" description="HTH araC/xylS-type" evidence="4">
    <location>
        <begin position="187"/>
        <end position="286"/>
    </location>
</feature>
<keyword evidence="3" id="KW-0804">Transcription</keyword>
<keyword evidence="6" id="KW-1185">Reference proteome</keyword>
<dbReference type="GO" id="GO:0003700">
    <property type="term" value="F:DNA-binding transcription factor activity"/>
    <property type="evidence" value="ECO:0007669"/>
    <property type="project" value="InterPro"/>
</dbReference>
<proteinExistence type="predicted"/>
<dbReference type="InterPro" id="IPR018060">
    <property type="entry name" value="HTH_AraC"/>
</dbReference>
<dbReference type="RefSeq" id="WP_090390154.1">
    <property type="nucleotide sequence ID" value="NZ_FMZO01000005.1"/>
</dbReference>
<dbReference type="SUPFAM" id="SSF51182">
    <property type="entry name" value="RmlC-like cupins"/>
    <property type="match status" value="1"/>
</dbReference>
<evidence type="ECO:0000313" key="5">
    <source>
        <dbReference type="EMBL" id="SDD00644.1"/>
    </source>
</evidence>
<dbReference type="STRING" id="1285928.SAMN04487894_105181"/>
<dbReference type="OrthoDB" id="745435at2"/>
<organism evidence="5 6">
    <name type="scientific">Niabella drilacis (strain DSM 25811 / CCM 8410 / CCUG 62505 / LMG 26954 / E90)</name>
    <dbReference type="NCBI Taxonomy" id="1285928"/>
    <lineage>
        <taxon>Bacteria</taxon>
        <taxon>Pseudomonadati</taxon>
        <taxon>Bacteroidota</taxon>
        <taxon>Chitinophagia</taxon>
        <taxon>Chitinophagales</taxon>
        <taxon>Chitinophagaceae</taxon>
        <taxon>Niabella</taxon>
    </lineage>
</organism>
<dbReference type="InterPro" id="IPR013096">
    <property type="entry name" value="Cupin_2"/>
</dbReference>
<evidence type="ECO:0000256" key="1">
    <source>
        <dbReference type="ARBA" id="ARBA00023015"/>
    </source>
</evidence>
<dbReference type="SUPFAM" id="SSF46689">
    <property type="entry name" value="Homeodomain-like"/>
    <property type="match status" value="2"/>
</dbReference>
<dbReference type="PANTHER" id="PTHR43280">
    <property type="entry name" value="ARAC-FAMILY TRANSCRIPTIONAL REGULATOR"/>
    <property type="match status" value="1"/>
</dbReference>
<dbReference type="EMBL" id="FMZO01000005">
    <property type="protein sequence ID" value="SDD00644.1"/>
    <property type="molecule type" value="Genomic_DNA"/>
</dbReference>
<evidence type="ECO:0000259" key="4">
    <source>
        <dbReference type="PROSITE" id="PS01124"/>
    </source>
</evidence>
<keyword evidence="1" id="KW-0805">Transcription regulation</keyword>
<dbReference type="Pfam" id="PF12833">
    <property type="entry name" value="HTH_18"/>
    <property type="match status" value="1"/>
</dbReference>
<dbReference type="InterPro" id="IPR009057">
    <property type="entry name" value="Homeodomain-like_sf"/>
</dbReference>
<name>A0A1G6R8N0_NIADE</name>
<protein>
    <submittedName>
        <fullName evidence="5">AraC-type DNA-binding protein</fullName>
    </submittedName>
</protein>
<evidence type="ECO:0000256" key="2">
    <source>
        <dbReference type="ARBA" id="ARBA00023125"/>
    </source>
</evidence>
<dbReference type="InterPro" id="IPR018062">
    <property type="entry name" value="HTH_AraC-typ_CS"/>
</dbReference>
<dbReference type="SMART" id="SM00342">
    <property type="entry name" value="HTH_ARAC"/>
    <property type="match status" value="1"/>
</dbReference>
<dbReference type="Gene3D" id="1.10.10.60">
    <property type="entry name" value="Homeodomain-like"/>
    <property type="match status" value="2"/>
</dbReference>
<keyword evidence="2 5" id="KW-0238">DNA-binding</keyword>
<dbReference type="Proteomes" id="UP000198757">
    <property type="component" value="Unassembled WGS sequence"/>
</dbReference>
<dbReference type="Pfam" id="PF07883">
    <property type="entry name" value="Cupin_2"/>
    <property type="match status" value="1"/>
</dbReference>
<dbReference type="InterPro" id="IPR014710">
    <property type="entry name" value="RmlC-like_jellyroll"/>
</dbReference>
<dbReference type="AlphaFoldDB" id="A0A1G6R8N0"/>
<sequence>MKVLQFTIPVVHDQSVIVQEEQLPYFYPYLHRHAEVQITAVVEGEGTLVAGTNMFPFGPGDVFYIGANHPHVFKNNAGYFEPDPVSKVHALTVFFDPVEKLKPLFSLPEMQLVKRFFEGHLAGFKIPGQYGGDIAAQIRTMLGKKHISSMVGFLELLKLLHLAQQFIEPFAPAVMDGVSESEGIKIGNIYNYIMQHFDKDITLEEISAVAHMTPPSFCRYFKKQTGNTFVGFLNELRINEACKKLTTPGEDNISGIAYACGFNSITNFNRVFKSIAGVTPVVYLKNYKSKL</sequence>
<dbReference type="PROSITE" id="PS00041">
    <property type="entry name" value="HTH_ARAC_FAMILY_1"/>
    <property type="match status" value="1"/>
</dbReference>
<dbReference type="Gene3D" id="2.60.120.10">
    <property type="entry name" value="Jelly Rolls"/>
    <property type="match status" value="1"/>
</dbReference>
<accession>A0A1G6R8N0</accession>
<dbReference type="InterPro" id="IPR011051">
    <property type="entry name" value="RmlC_Cupin_sf"/>
</dbReference>
<dbReference type="PROSITE" id="PS01124">
    <property type="entry name" value="HTH_ARAC_FAMILY_2"/>
    <property type="match status" value="1"/>
</dbReference>
<evidence type="ECO:0000313" key="6">
    <source>
        <dbReference type="Proteomes" id="UP000198757"/>
    </source>
</evidence>
<gene>
    <name evidence="5" type="ORF">SAMN04487894_105181</name>
</gene>
<reference evidence="6" key="1">
    <citation type="submission" date="2016-10" db="EMBL/GenBank/DDBJ databases">
        <authorList>
            <person name="Varghese N."/>
            <person name="Submissions S."/>
        </authorList>
    </citation>
    <scope>NUCLEOTIDE SEQUENCE [LARGE SCALE GENOMIC DNA]</scope>
    <source>
        <strain evidence="6">DSM 25811 / CCM 8410 / LMG 26954 / E90</strain>
    </source>
</reference>